<dbReference type="EMBL" id="CAJOBP010005206">
    <property type="protein sequence ID" value="CAF4463197.1"/>
    <property type="molecule type" value="Genomic_DNA"/>
</dbReference>
<protein>
    <submittedName>
        <fullName evidence="1">Uncharacterized protein</fullName>
    </submittedName>
</protein>
<dbReference type="Proteomes" id="UP000663825">
    <property type="component" value="Unassembled WGS sequence"/>
</dbReference>
<accession>A0A817THB0</accession>
<reference evidence="1" key="1">
    <citation type="submission" date="2021-02" db="EMBL/GenBank/DDBJ databases">
        <authorList>
            <person name="Nowell W R."/>
        </authorList>
    </citation>
    <scope>NUCLEOTIDE SEQUENCE</scope>
</reference>
<proteinExistence type="predicted"/>
<dbReference type="Proteomes" id="UP000663873">
    <property type="component" value="Unassembled WGS sequence"/>
</dbReference>
<evidence type="ECO:0000313" key="4">
    <source>
        <dbReference type="Proteomes" id="UP000663873"/>
    </source>
</evidence>
<evidence type="ECO:0000313" key="1">
    <source>
        <dbReference type="EMBL" id="CAF3316391.1"/>
    </source>
</evidence>
<dbReference type="EMBL" id="CAJNXB010003489">
    <property type="protein sequence ID" value="CAF3316391.1"/>
    <property type="molecule type" value="Genomic_DNA"/>
</dbReference>
<keyword evidence="4" id="KW-1185">Reference proteome</keyword>
<gene>
    <name evidence="1" type="ORF">TIS948_LOCUS19761</name>
    <name evidence="2" type="ORF">UJA718_LOCUS23666</name>
</gene>
<evidence type="ECO:0000313" key="2">
    <source>
        <dbReference type="EMBL" id="CAF4463197.1"/>
    </source>
</evidence>
<dbReference type="AlphaFoldDB" id="A0A817THB0"/>
<sequence length="130" mass="14972">MTDCDMEIPELNADIGLHLVNFLNGTDTSNFLEVVNNCSQFLSIETATDRMFVEIMKKFRGPKRILLPAEAYENYLQDCKIVDDKLVPFENHNPSIIQPVQRLFVHPCFSVEGFGVLCKAYRTPLFQYYS</sequence>
<name>A0A817THB0_9BILA</name>
<organism evidence="1 3">
    <name type="scientific">Rotaria socialis</name>
    <dbReference type="NCBI Taxonomy" id="392032"/>
    <lineage>
        <taxon>Eukaryota</taxon>
        <taxon>Metazoa</taxon>
        <taxon>Spiralia</taxon>
        <taxon>Gnathifera</taxon>
        <taxon>Rotifera</taxon>
        <taxon>Eurotatoria</taxon>
        <taxon>Bdelloidea</taxon>
        <taxon>Philodinida</taxon>
        <taxon>Philodinidae</taxon>
        <taxon>Rotaria</taxon>
    </lineage>
</organism>
<comment type="caution">
    <text evidence="1">The sequence shown here is derived from an EMBL/GenBank/DDBJ whole genome shotgun (WGS) entry which is preliminary data.</text>
</comment>
<evidence type="ECO:0000313" key="3">
    <source>
        <dbReference type="Proteomes" id="UP000663825"/>
    </source>
</evidence>